<dbReference type="Proteomes" id="UP000075666">
    <property type="component" value="Unassembled WGS sequence"/>
</dbReference>
<evidence type="ECO:0000256" key="2">
    <source>
        <dbReference type="ARBA" id="ARBA00023125"/>
    </source>
</evidence>
<dbReference type="EMBL" id="LQYN01000115">
    <property type="protein sequence ID" value="KYC92274.1"/>
    <property type="molecule type" value="Genomic_DNA"/>
</dbReference>
<dbReference type="GO" id="GO:0003700">
    <property type="term" value="F:DNA-binding transcription factor activity"/>
    <property type="evidence" value="ECO:0007669"/>
    <property type="project" value="InterPro"/>
</dbReference>
<dbReference type="AlphaFoldDB" id="A0A150KLD3"/>
<evidence type="ECO:0000256" key="3">
    <source>
        <dbReference type="ARBA" id="ARBA00023163"/>
    </source>
</evidence>
<proteinExistence type="predicted"/>
<organism evidence="5 6">
    <name type="scientific">Heyndrickxia sporothermodurans</name>
    <dbReference type="NCBI Taxonomy" id="46224"/>
    <lineage>
        <taxon>Bacteria</taxon>
        <taxon>Bacillati</taxon>
        <taxon>Bacillota</taxon>
        <taxon>Bacilli</taxon>
        <taxon>Bacillales</taxon>
        <taxon>Bacillaceae</taxon>
        <taxon>Heyndrickxia</taxon>
    </lineage>
</organism>
<dbReference type="CDD" id="cd07377">
    <property type="entry name" value="WHTH_GntR"/>
    <property type="match status" value="1"/>
</dbReference>
<gene>
    <name evidence="5" type="ORF">B4102_3758</name>
</gene>
<dbReference type="InterPro" id="IPR036390">
    <property type="entry name" value="WH_DNA-bd_sf"/>
</dbReference>
<dbReference type="Pfam" id="PF00392">
    <property type="entry name" value="GntR"/>
    <property type="match status" value="1"/>
</dbReference>
<dbReference type="RefSeq" id="WP_066235321.1">
    <property type="nucleotide sequence ID" value="NZ_JBHJSX010000049.1"/>
</dbReference>
<keyword evidence="1" id="KW-0805">Transcription regulation</keyword>
<dbReference type="OrthoDB" id="362473at2"/>
<feature type="domain" description="HTH gntR-type" evidence="4">
    <location>
        <begin position="9"/>
        <end position="77"/>
    </location>
</feature>
<keyword evidence="2" id="KW-0238">DNA-binding</keyword>
<comment type="caution">
    <text evidence="5">The sequence shown here is derived from an EMBL/GenBank/DDBJ whole genome shotgun (WGS) entry which is preliminary data.</text>
</comment>
<evidence type="ECO:0000256" key="1">
    <source>
        <dbReference type="ARBA" id="ARBA00023015"/>
    </source>
</evidence>
<reference evidence="5 6" key="1">
    <citation type="submission" date="2016-01" db="EMBL/GenBank/DDBJ databases">
        <title>Genome Sequences of Twelve Sporeforming Bacillus Species Isolated from Foods.</title>
        <authorList>
            <person name="Berendsen E.M."/>
            <person name="Wells-Bennik M.H."/>
            <person name="Krawcyk A.O."/>
            <person name="De Jong A."/>
            <person name="Holsappel S."/>
            <person name="Eijlander R.T."/>
            <person name="Kuipers O.P."/>
        </authorList>
    </citation>
    <scope>NUCLEOTIDE SEQUENCE [LARGE SCALE GENOMIC DNA]</scope>
    <source>
        <strain evidence="5 6">B4102</strain>
    </source>
</reference>
<dbReference type="InterPro" id="IPR036388">
    <property type="entry name" value="WH-like_DNA-bd_sf"/>
</dbReference>
<keyword evidence="6" id="KW-1185">Reference proteome</keyword>
<accession>A0A150KLD3</accession>
<dbReference type="SUPFAM" id="SSF46785">
    <property type="entry name" value="Winged helix' DNA-binding domain"/>
    <property type="match status" value="1"/>
</dbReference>
<evidence type="ECO:0000313" key="6">
    <source>
        <dbReference type="Proteomes" id="UP000075666"/>
    </source>
</evidence>
<protein>
    <recommendedName>
        <fullName evidence="4">HTH gntR-type domain-containing protein</fullName>
    </recommendedName>
</protein>
<evidence type="ECO:0000259" key="4">
    <source>
        <dbReference type="PROSITE" id="PS50949"/>
    </source>
</evidence>
<dbReference type="STRING" id="46224.B4102_3758"/>
<name>A0A150KLD3_9BACI</name>
<dbReference type="GO" id="GO:0003677">
    <property type="term" value="F:DNA binding"/>
    <property type="evidence" value="ECO:0007669"/>
    <property type="project" value="UniProtKB-KW"/>
</dbReference>
<evidence type="ECO:0000313" key="5">
    <source>
        <dbReference type="EMBL" id="KYC92274.1"/>
    </source>
</evidence>
<sequence>MKINFNNRDPVYVQVIRYFKEQIAIGNLGAGQEIPSRRELASMLKINPNTAQRAYKEMEEQGLIHTERNHPSRITNDEAILGKLRSELIVEAVDSFVESIRAINVPVEEILTLVKDKYTSTEQGRMEAE</sequence>
<dbReference type="PANTHER" id="PTHR38445">
    <property type="entry name" value="HTH-TYPE TRANSCRIPTIONAL REPRESSOR YTRA"/>
    <property type="match status" value="1"/>
</dbReference>
<dbReference type="Gene3D" id="1.10.10.10">
    <property type="entry name" value="Winged helix-like DNA-binding domain superfamily/Winged helix DNA-binding domain"/>
    <property type="match status" value="1"/>
</dbReference>
<dbReference type="SMART" id="SM00345">
    <property type="entry name" value="HTH_GNTR"/>
    <property type="match status" value="1"/>
</dbReference>
<dbReference type="PANTHER" id="PTHR38445:SF6">
    <property type="entry name" value="GNTR-FAMILY TRANSCRIPTIONAL REGULATOR"/>
    <property type="match status" value="1"/>
</dbReference>
<keyword evidence="3" id="KW-0804">Transcription</keyword>
<dbReference type="PATRIC" id="fig|46224.3.peg.838"/>
<dbReference type="PROSITE" id="PS50949">
    <property type="entry name" value="HTH_GNTR"/>
    <property type="match status" value="1"/>
</dbReference>
<dbReference type="InterPro" id="IPR000524">
    <property type="entry name" value="Tscrpt_reg_HTH_GntR"/>
</dbReference>